<accession>A0A8H5B5C2</accession>
<dbReference type="GO" id="GO:0005737">
    <property type="term" value="C:cytoplasm"/>
    <property type="evidence" value="ECO:0007669"/>
    <property type="project" value="TreeGrafter"/>
</dbReference>
<keyword evidence="3" id="KW-0808">Transferase</keyword>
<evidence type="ECO:0008006" key="7">
    <source>
        <dbReference type="Google" id="ProtNLM"/>
    </source>
</evidence>
<protein>
    <recommendedName>
        <fullName evidence="7">Protein prenylyltransferase</fullName>
    </recommendedName>
</protein>
<evidence type="ECO:0000256" key="2">
    <source>
        <dbReference type="ARBA" id="ARBA00022602"/>
    </source>
</evidence>
<dbReference type="Proteomes" id="UP000541558">
    <property type="component" value="Unassembled WGS sequence"/>
</dbReference>
<dbReference type="EMBL" id="JAACJK010000219">
    <property type="protein sequence ID" value="KAF5316941.1"/>
    <property type="molecule type" value="Genomic_DNA"/>
</dbReference>
<reference evidence="5 6" key="1">
    <citation type="journal article" date="2020" name="ISME J.">
        <title>Uncovering the hidden diversity of litter-decomposition mechanisms in mushroom-forming fungi.</title>
        <authorList>
            <person name="Floudas D."/>
            <person name="Bentzer J."/>
            <person name="Ahren D."/>
            <person name="Johansson T."/>
            <person name="Persson P."/>
            <person name="Tunlid A."/>
        </authorList>
    </citation>
    <scope>NUCLEOTIDE SEQUENCE [LARGE SCALE GENOMIC DNA]</scope>
    <source>
        <strain evidence="5 6">CBS 175.51</strain>
    </source>
</reference>
<organism evidence="5 6">
    <name type="scientific">Ephemerocybe angulata</name>
    <dbReference type="NCBI Taxonomy" id="980116"/>
    <lineage>
        <taxon>Eukaryota</taxon>
        <taxon>Fungi</taxon>
        <taxon>Dikarya</taxon>
        <taxon>Basidiomycota</taxon>
        <taxon>Agaricomycotina</taxon>
        <taxon>Agaricomycetes</taxon>
        <taxon>Agaricomycetidae</taxon>
        <taxon>Agaricales</taxon>
        <taxon>Agaricineae</taxon>
        <taxon>Psathyrellaceae</taxon>
        <taxon>Ephemerocybe</taxon>
    </lineage>
</organism>
<name>A0A8H5B5C2_9AGAR</name>
<dbReference type="PANTHER" id="PTHR11129">
    <property type="entry name" value="PROTEIN FARNESYLTRANSFERASE ALPHA SUBUNIT/RAB GERANYLGERANYL TRANSFERASE ALPHA SUBUNIT"/>
    <property type="match status" value="1"/>
</dbReference>
<dbReference type="OrthoDB" id="1924260at2759"/>
<dbReference type="Pfam" id="PF01239">
    <property type="entry name" value="PPTA"/>
    <property type="match status" value="1"/>
</dbReference>
<evidence type="ECO:0000256" key="4">
    <source>
        <dbReference type="ARBA" id="ARBA00022737"/>
    </source>
</evidence>
<keyword evidence="4" id="KW-0677">Repeat</keyword>
<evidence type="ECO:0000256" key="1">
    <source>
        <dbReference type="ARBA" id="ARBA00006734"/>
    </source>
</evidence>
<dbReference type="GO" id="GO:0008318">
    <property type="term" value="F:protein prenyltransferase activity"/>
    <property type="evidence" value="ECO:0007669"/>
    <property type="project" value="InterPro"/>
</dbReference>
<dbReference type="SUPFAM" id="SSF48439">
    <property type="entry name" value="Protein prenylyltransferase"/>
    <property type="match status" value="1"/>
</dbReference>
<dbReference type="Gene3D" id="1.25.40.120">
    <property type="entry name" value="Protein prenylyltransferase"/>
    <property type="match status" value="1"/>
</dbReference>
<gene>
    <name evidence="5" type="ORF">D9611_003996</name>
</gene>
<keyword evidence="6" id="KW-1185">Reference proteome</keyword>
<dbReference type="PANTHER" id="PTHR11129:SF3">
    <property type="entry name" value="PROTEIN PRENYLTRANSFERASE ALPHA SUBUNIT REPEAT-CONTAINING PROTEIN 1"/>
    <property type="match status" value="1"/>
</dbReference>
<comment type="similarity">
    <text evidence="1">Belongs to the protein prenyltransferase subunit alpha family.</text>
</comment>
<comment type="caution">
    <text evidence="5">The sequence shown here is derived from an EMBL/GenBank/DDBJ whole genome shotgun (WGS) entry which is preliminary data.</text>
</comment>
<proteinExistence type="inferred from homology"/>
<sequence length="366" mass="41409">MSAEGTKIALKSLYDATNQDLTSIEIIPGDWTDWIDSAPPGCEPSITSPLLLVEWNLGVPQKVLYRLYLASANFPHINSVAAKTVVETTLQKTTCILIVNPAHQTALNTRKNLIANGYLDARKELRFVELLLVGVKACAKESALWAHRRWCLNRLHEFAYENFDSRAKLPSSALPPSSDLTQSVSSPFLPSDAIRTEFATVRQAFTLYPRNYHAWTHWHQTFDLCCAILCSPTISDASRGELSMIVLEEIRGLRKWIDAHITDFSAVHHLVTSLPKVRDLVSSQLFSPEVCKLLETESSPSELAKQSWGLLSSFLPHKETQWLFLVSILPSLPPLEKEWYIQRMLDLDVPWEMHRKHFVATYVKSS</sequence>
<dbReference type="AlphaFoldDB" id="A0A8H5B5C2"/>
<keyword evidence="2" id="KW-0637">Prenyltransferase</keyword>
<evidence type="ECO:0000256" key="3">
    <source>
        <dbReference type="ARBA" id="ARBA00022679"/>
    </source>
</evidence>
<evidence type="ECO:0000313" key="5">
    <source>
        <dbReference type="EMBL" id="KAF5316941.1"/>
    </source>
</evidence>
<dbReference type="InterPro" id="IPR002088">
    <property type="entry name" value="Prenyl_trans_a"/>
</dbReference>
<evidence type="ECO:0000313" key="6">
    <source>
        <dbReference type="Proteomes" id="UP000541558"/>
    </source>
</evidence>